<reference evidence="5" key="2">
    <citation type="submission" date="2020-09" db="EMBL/GenBank/DDBJ databases">
        <authorList>
            <person name="Sun Q."/>
            <person name="Zhou Y."/>
        </authorList>
    </citation>
    <scope>NUCLEOTIDE SEQUENCE</scope>
    <source>
        <strain evidence="5">CGMCC 4.7308</strain>
    </source>
</reference>
<evidence type="ECO:0000259" key="4">
    <source>
        <dbReference type="SMART" id="SM00642"/>
    </source>
</evidence>
<keyword evidence="6" id="KW-1185">Reference proteome</keyword>
<dbReference type="CDD" id="cd11333">
    <property type="entry name" value="AmyAc_SI_OligoGlu_DGase"/>
    <property type="match status" value="1"/>
</dbReference>
<dbReference type="SMART" id="SM00642">
    <property type="entry name" value="Aamy"/>
    <property type="match status" value="1"/>
</dbReference>
<evidence type="ECO:0000256" key="2">
    <source>
        <dbReference type="ARBA" id="ARBA00022801"/>
    </source>
</evidence>
<evidence type="ECO:0000256" key="1">
    <source>
        <dbReference type="ARBA" id="ARBA00008061"/>
    </source>
</evidence>
<dbReference type="Gene3D" id="3.90.400.10">
    <property type="entry name" value="Oligo-1,6-glucosidase, Domain 2"/>
    <property type="match status" value="1"/>
</dbReference>
<dbReference type="InterPro" id="IPR013780">
    <property type="entry name" value="Glyco_hydro_b"/>
</dbReference>
<sequence>MDAPVQDQPDAASPWWRRAVVYQVYPASFADADGDGFGDLRGVIDHLDHLVDLGIDVLWLSPIYPTPWDDGGYDISDYQDVEPRFGTLEIFDELLREAHRRGLKVVLDLVANHTSDEHPWFVDSASAVDAPRRDWYHWAPPRPGHVGGEPGAEPTNWLSEFLEPAWQFHPGTGEYYLHLYSRKQPDLNWENPEVRQALYAMMRWWLDRGVDGFRMDVINKISKRMPLRDVPPVAGEPYVRARSEYVNGPRVHEFVQEMHREALAPYGARLITVGETSGVTVEEAQLFTGADRGELDMVFTFEHIRFDNGRNAFDKLPFDLVQLKAVMTRWQDGLADVGWNSLYFNNHDQPRVVSRWGDDGEYRVRSAKAFATALHLQRGTPYVYQGEEIGMTNYPFAVLTDLRDIQSLNYSVYAAALGETEEATMAAIREMGRDNARTPMQWDDGPSAGFSTAVPWLPVNPNAAQVNVAAARVDPDSVLAHYRELIRLRHELPVITDGRYRLQLPDHPQLWVFTRTSPEDELLVVVNLSGQEVELPPEARWPGASTVLSTVPGEQGSTAQPWEARVLRRVPVG</sequence>
<dbReference type="Pfam" id="PF00128">
    <property type="entry name" value="Alpha-amylase"/>
    <property type="match status" value="1"/>
</dbReference>
<dbReference type="InterPro" id="IPR045857">
    <property type="entry name" value="O16G_dom_2"/>
</dbReference>
<protein>
    <submittedName>
        <fullName evidence="5">Glucohydrolase</fullName>
    </submittedName>
</protein>
<evidence type="ECO:0000313" key="5">
    <source>
        <dbReference type="EMBL" id="GGL89960.1"/>
    </source>
</evidence>
<dbReference type="PANTHER" id="PTHR10357">
    <property type="entry name" value="ALPHA-AMYLASE FAMILY MEMBER"/>
    <property type="match status" value="1"/>
</dbReference>
<organism evidence="5 6">
    <name type="scientific">Nakamurella endophytica</name>
    <dbReference type="NCBI Taxonomy" id="1748367"/>
    <lineage>
        <taxon>Bacteria</taxon>
        <taxon>Bacillati</taxon>
        <taxon>Actinomycetota</taxon>
        <taxon>Actinomycetes</taxon>
        <taxon>Nakamurellales</taxon>
        <taxon>Nakamurellaceae</taxon>
        <taxon>Nakamurella</taxon>
    </lineage>
</organism>
<dbReference type="Proteomes" id="UP000655208">
    <property type="component" value="Unassembled WGS sequence"/>
</dbReference>
<dbReference type="Gene3D" id="3.20.20.80">
    <property type="entry name" value="Glycosidases"/>
    <property type="match status" value="1"/>
</dbReference>
<reference evidence="5" key="1">
    <citation type="journal article" date="2014" name="Int. J. Syst. Evol. Microbiol.">
        <title>Complete genome sequence of Corynebacterium casei LMG S-19264T (=DSM 44701T), isolated from a smear-ripened cheese.</title>
        <authorList>
            <consortium name="US DOE Joint Genome Institute (JGI-PGF)"/>
            <person name="Walter F."/>
            <person name="Albersmeier A."/>
            <person name="Kalinowski J."/>
            <person name="Ruckert C."/>
        </authorList>
    </citation>
    <scope>NUCLEOTIDE SEQUENCE</scope>
    <source>
        <strain evidence="5">CGMCC 4.7308</strain>
    </source>
</reference>
<name>A0A917SMY2_9ACTN</name>
<evidence type="ECO:0000256" key="3">
    <source>
        <dbReference type="ARBA" id="ARBA00023295"/>
    </source>
</evidence>
<proteinExistence type="inferred from homology"/>
<dbReference type="EMBL" id="BMNA01000001">
    <property type="protein sequence ID" value="GGL89960.1"/>
    <property type="molecule type" value="Genomic_DNA"/>
</dbReference>
<gene>
    <name evidence="5" type="primary">agl</name>
    <name evidence="5" type="ORF">GCM10011594_07040</name>
</gene>
<dbReference type="FunFam" id="3.90.400.10:FF:000002">
    <property type="entry name" value="Sucrose isomerase"/>
    <property type="match status" value="1"/>
</dbReference>
<dbReference type="FunFam" id="3.20.20.80:FF:000064">
    <property type="entry name" value="Oligo-1,6-glucosidase"/>
    <property type="match status" value="1"/>
</dbReference>
<feature type="domain" description="Glycosyl hydrolase family 13 catalytic" evidence="4">
    <location>
        <begin position="23"/>
        <end position="437"/>
    </location>
</feature>
<dbReference type="GO" id="GO:0004556">
    <property type="term" value="F:alpha-amylase activity"/>
    <property type="evidence" value="ECO:0007669"/>
    <property type="project" value="TreeGrafter"/>
</dbReference>
<dbReference type="InterPro" id="IPR017853">
    <property type="entry name" value="GH"/>
</dbReference>
<accession>A0A917SMY2</accession>
<dbReference type="Gene3D" id="2.60.40.1180">
    <property type="entry name" value="Golgi alpha-mannosidase II"/>
    <property type="match status" value="1"/>
</dbReference>
<comment type="caution">
    <text evidence="5">The sequence shown here is derived from an EMBL/GenBank/DDBJ whole genome shotgun (WGS) entry which is preliminary data.</text>
</comment>
<dbReference type="InterPro" id="IPR006047">
    <property type="entry name" value="GH13_cat_dom"/>
</dbReference>
<evidence type="ECO:0000313" key="6">
    <source>
        <dbReference type="Proteomes" id="UP000655208"/>
    </source>
</evidence>
<dbReference type="PANTHER" id="PTHR10357:SF179">
    <property type="entry name" value="NEUTRAL AND BASIC AMINO ACID TRANSPORT PROTEIN RBAT"/>
    <property type="match status" value="1"/>
</dbReference>
<dbReference type="RefSeq" id="WP_188940034.1">
    <property type="nucleotide sequence ID" value="NZ_BMNA01000001.1"/>
</dbReference>
<dbReference type="AlphaFoldDB" id="A0A917SMY2"/>
<dbReference type="NCBIfam" id="NF008183">
    <property type="entry name" value="PRK10933.1"/>
    <property type="match status" value="1"/>
</dbReference>
<keyword evidence="3" id="KW-0326">Glycosidase</keyword>
<keyword evidence="2" id="KW-0378">Hydrolase</keyword>
<dbReference type="SUPFAM" id="SSF51445">
    <property type="entry name" value="(Trans)glycosidases"/>
    <property type="match status" value="1"/>
</dbReference>
<dbReference type="SUPFAM" id="SSF51011">
    <property type="entry name" value="Glycosyl hydrolase domain"/>
    <property type="match status" value="1"/>
</dbReference>
<dbReference type="GO" id="GO:0009313">
    <property type="term" value="P:oligosaccharide catabolic process"/>
    <property type="evidence" value="ECO:0007669"/>
    <property type="project" value="TreeGrafter"/>
</dbReference>
<comment type="similarity">
    <text evidence="1">Belongs to the glycosyl hydrolase 13 family.</text>
</comment>